<name>A0ABV1DF84_9FIRM</name>
<evidence type="ECO:0000256" key="8">
    <source>
        <dbReference type="ARBA" id="ARBA00038436"/>
    </source>
</evidence>
<keyword evidence="4" id="KW-0997">Cell inner membrane</keyword>
<keyword evidence="2" id="KW-0813">Transport</keyword>
<evidence type="ECO:0000256" key="3">
    <source>
        <dbReference type="ARBA" id="ARBA00022475"/>
    </source>
</evidence>
<evidence type="ECO:0000259" key="10">
    <source>
        <dbReference type="Pfam" id="PF04290"/>
    </source>
</evidence>
<keyword evidence="3" id="KW-1003">Cell membrane</keyword>
<reference evidence="11 12" key="1">
    <citation type="submission" date="2024-03" db="EMBL/GenBank/DDBJ databases">
        <title>Human intestinal bacterial collection.</title>
        <authorList>
            <person name="Pauvert C."/>
            <person name="Hitch T.C.A."/>
            <person name="Clavel T."/>
        </authorList>
    </citation>
    <scope>NUCLEOTIDE SEQUENCE [LARGE SCALE GENOMIC DNA]</scope>
    <source>
        <strain evidence="11 12">CLA-SR-H021</strain>
    </source>
</reference>
<keyword evidence="12" id="KW-1185">Reference proteome</keyword>
<evidence type="ECO:0000256" key="6">
    <source>
        <dbReference type="ARBA" id="ARBA00022989"/>
    </source>
</evidence>
<dbReference type="PANTHER" id="PTHR35011:SF5">
    <property type="entry name" value="SIALIC ACID TRAP TRANSPORTER SMALL PERMEASE PROTEIN SIAQ"/>
    <property type="match status" value="1"/>
</dbReference>
<evidence type="ECO:0000256" key="7">
    <source>
        <dbReference type="ARBA" id="ARBA00023136"/>
    </source>
</evidence>
<feature type="transmembrane region" description="Helical" evidence="9">
    <location>
        <begin position="133"/>
        <end position="151"/>
    </location>
</feature>
<organism evidence="11 12">
    <name type="scientific">Enterocloster hominis</name>
    <name type="common">ex Hitch et al. 2024</name>
    <dbReference type="NCBI Taxonomy" id="1917870"/>
    <lineage>
        <taxon>Bacteria</taxon>
        <taxon>Bacillati</taxon>
        <taxon>Bacillota</taxon>
        <taxon>Clostridia</taxon>
        <taxon>Lachnospirales</taxon>
        <taxon>Lachnospiraceae</taxon>
        <taxon>Enterocloster</taxon>
    </lineage>
</organism>
<feature type="transmembrane region" description="Helical" evidence="9">
    <location>
        <begin position="21"/>
        <end position="44"/>
    </location>
</feature>
<protein>
    <submittedName>
        <fullName evidence="11">TRAP transporter small permease</fullName>
    </submittedName>
</protein>
<comment type="subcellular location">
    <subcellularLocation>
        <location evidence="1">Cell inner membrane</location>
        <topology evidence="1">Multi-pass membrane protein</topology>
    </subcellularLocation>
</comment>
<gene>
    <name evidence="11" type="ORF">WMQ36_27370</name>
</gene>
<dbReference type="EMBL" id="JBBMFM010000207">
    <property type="protein sequence ID" value="MEQ2428685.1"/>
    <property type="molecule type" value="Genomic_DNA"/>
</dbReference>
<evidence type="ECO:0000313" key="11">
    <source>
        <dbReference type="EMBL" id="MEQ2428685.1"/>
    </source>
</evidence>
<keyword evidence="5 9" id="KW-0812">Transmembrane</keyword>
<dbReference type="Pfam" id="PF04290">
    <property type="entry name" value="DctQ"/>
    <property type="match status" value="1"/>
</dbReference>
<comment type="similarity">
    <text evidence="8">Belongs to the TRAP transporter small permease family.</text>
</comment>
<proteinExistence type="inferred from homology"/>
<comment type="caution">
    <text evidence="11">The sequence shown here is derived from an EMBL/GenBank/DDBJ whole genome shotgun (WGS) entry which is preliminary data.</text>
</comment>
<dbReference type="RefSeq" id="WP_025485573.1">
    <property type="nucleotide sequence ID" value="NZ_JAJFEB010000006.1"/>
</dbReference>
<dbReference type="InterPro" id="IPR055348">
    <property type="entry name" value="DctQ"/>
</dbReference>
<accession>A0ABV1DF84</accession>
<evidence type="ECO:0000256" key="9">
    <source>
        <dbReference type="SAM" id="Phobius"/>
    </source>
</evidence>
<feature type="transmembrane region" description="Helical" evidence="9">
    <location>
        <begin position="50"/>
        <end position="71"/>
    </location>
</feature>
<keyword evidence="6 9" id="KW-1133">Transmembrane helix</keyword>
<feature type="domain" description="Tripartite ATP-independent periplasmic transporters DctQ component" evidence="10">
    <location>
        <begin position="31"/>
        <end position="158"/>
    </location>
</feature>
<evidence type="ECO:0000256" key="2">
    <source>
        <dbReference type="ARBA" id="ARBA00022448"/>
    </source>
</evidence>
<dbReference type="Proteomes" id="UP001454086">
    <property type="component" value="Unassembled WGS sequence"/>
</dbReference>
<feature type="transmembrane region" description="Helical" evidence="9">
    <location>
        <begin position="92"/>
        <end position="113"/>
    </location>
</feature>
<evidence type="ECO:0000256" key="4">
    <source>
        <dbReference type="ARBA" id="ARBA00022519"/>
    </source>
</evidence>
<evidence type="ECO:0000313" key="12">
    <source>
        <dbReference type="Proteomes" id="UP001454086"/>
    </source>
</evidence>
<evidence type="ECO:0000256" key="1">
    <source>
        <dbReference type="ARBA" id="ARBA00004429"/>
    </source>
</evidence>
<keyword evidence="7 9" id="KW-0472">Membrane</keyword>
<evidence type="ECO:0000256" key="5">
    <source>
        <dbReference type="ARBA" id="ARBA00022692"/>
    </source>
</evidence>
<dbReference type="PANTHER" id="PTHR35011">
    <property type="entry name" value="2,3-DIKETO-L-GULONATE TRAP TRANSPORTER SMALL PERMEASE PROTEIN YIAM"/>
    <property type="match status" value="1"/>
</dbReference>
<dbReference type="InterPro" id="IPR007387">
    <property type="entry name" value="TRAP_DctQ"/>
</dbReference>
<sequence length="173" mass="19460">MDTISKAIKTLSDAIEKICEGIGILSVAAFVVVISLQVVCRNFLKISMVWANDISVVCFVWAVFLGSAIAVRHRAHYVLAFLPERFEKSNCFLDIVGDIAGIIFFYVLIRYGYDYTIMGLKRMSTAINIPQAYFFMCIPLSGCFMMWYTILDIVSDVKKMVLLVNGKKEVNNG</sequence>